<protein>
    <submittedName>
        <fullName evidence="2">Acyl carrier protein</fullName>
    </submittedName>
</protein>
<accession>A0A5C6CTH0</accession>
<name>A0A5C6CTH0_9BACT</name>
<dbReference type="SUPFAM" id="SSF47336">
    <property type="entry name" value="ACP-like"/>
    <property type="match status" value="1"/>
</dbReference>
<dbReference type="InterPro" id="IPR009081">
    <property type="entry name" value="PP-bd_ACP"/>
</dbReference>
<dbReference type="Proteomes" id="UP000316304">
    <property type="component" value="Unassembled WGS sequence"/>
</dbReference>
<dbReference type="Gene3D" id="1.10.1200.10">
    <property type="entry name" value="ACP-like"/>
    <property type="match status" value="1"/>
</dbReference>
<feature type="domain" description="Carrier" evidence="1">
    <location>
        <begin position="3"/>
        <end position="81"/>
    </location>
</feature>
<evidence type="ECO:0000313" key="2">
    <source>
        <dbReference type="EMBL" id="TWU27165.1"/>
    </source>
</evidence>
<organism evidence="2 3">
    <name type="scientific">Novipirellula galeiformis</name>
    <dbReference type="NCBI Taxonomy" id="2528004"/>
    <lineage>
        <taxon>Bacteria</taxon>
        <taxon>Pseudomonadati</taxon>
        <taxon>Planctomycetota</taxon>
        <taxon>Planctomycetia</taxon>
        <taxon>Pirellulales</taxon>
        <taxon>Pirellulaceae</taxon>
        <taxon>Novipirellula</taxon>
    </lineage>
</organism>
<sequence length="87" mass="9752">MSSEQIEILNTVASIVSDLFGVDADQISIDTTRDSIDGWDSLQQVNLIMDVESHFQIHLLESQIARIQGIRELVAVIEEQQSSRLDP</sequence>
<dbReference type="AlphaFoldDB" id="A0A5C6CTH0"/>
<dbReference type="OrthoDB" id="288445at2"/>
<dbReference type="EMBL" id="SJPT01000001">
    <property type="protein sequence ID" value="TWU27165.1"/>
    <property type="molecule type" value="Genomic_DNA"/>
</dbReference>
<dbReference type="Pfam" id="PF00550">
    <property type="entry name" value="PP-binding"/>
    <property type="match status" value="1"/>
</dbReference>
<dbReference type="InterPro" id="IPR036736">
    <property type="entry name" value="ACP-like_sf"/>
</dbReference>
<gene>
    <name evidence="2" type="ORF">Pla52o_10290</name>
</gene>
<evidence type="ECO:0000259" key="1">
    <source>
        <dbReference type="PROSITE" id="PS50075"/>
    </source>
</evidence>
<proteinExistence type="predicted"/>
<keyword evidence="3" id="KW-1185">Reference proteome</keyword>
<dbReference type="PROSITE" id="PS50075">
    <property type="entry name" value="CARRIER"/>
    <property type="match status" value="1"/>
</dbReference>
<dbReference type="RefSeq" id="WP_146593399.1">
    <property type="nucleotide sequence ID" value="NZ_SJPT01000001.1"/>
</dbReference>
<comment type="caution">
    <text evidence="2">The sequence shown here is derived from an EMBL/GenBank/DDBJ whole genome shotgun (WGS) entry which is preliminary data.</text>
</comment>
<reference evidence="2 3" key="1">
    <citation type="submission" date="2019-02" db="EMBL/GenBank/DDBJ databases">
        <title>Deep-cultivation of Planctomycetes and their phenomic and genomic characterization uncovers novel biology.</title>
        <authorList>
            <person name="Wiegand S."/>
            <person name="Jogler M."/>
            <person name="Boedeker C."/>
            <person name="Pinto D."/>
            <person name="Vollmers J."/>
            <person name="Rivas-Marin E."/>
            <person name="Kohn T."/>
            <person name="Peeters S.H."/>
            <person name="Heuer A."/>
            <person name="Rast P."/>
            <person name="Oberbeckmann S."/>
            <person name="Bunk B."/>
            <person name="Jeske O."/>
            <person name="Meyerdierks A."/>
            <person name="Storesund J.E."/>
            <person name="Kallscheuer N."/>
            <person name="Luecker S."/>
            <person name="Lage O.M."/>
            <person name="Pohl T."/>
            <person name="Merkel B.J."/>
            <person name="Hornburger P."/>
            <person name="Mueller R.-W."/>
            <person name="Bruemmer F."/>
            <person name="Labrenz M."/>
            <person name="Spormann A.M."/>
            <person name="Op Den Camp H."/>
            <person name="Overmann J."/>
            <person name="Amann R."/>
            <person name="Jetten M.S.M."/>
            <person name="Mascher T."/>
            <person name="Medema M.H."/>
            <person name="Devos D.P."/>
            <person name="Kaster A.-K."/>
            <person name="Ovreas L."/>
            <person name="Rohde M."/>
            <person name="Galperin M.Y."/>
            <person name="Jogler C."/>
        </authorList>
    </citation>
    <scope>NUCLEOTIDE SEQUENCE [LARGE SCALE GENOMIC DNA]</scope>
    <source>
        <strain evidence="2 3">Pla52o</strain>
    </source>
</reference>
<evidence type="ECO:0000313" key="3">
    <source>
        <dbReference type="Proteomes" id="UP000316304"/>
    </source>
</evidence>